<dbReference type="SUPFAM" id="SSF53756">
    <property type="entry name" value="UDP-Glycosyltransferase/glycogen phosphorylase"/>
    <property type="match status" value="2"/>
</dbReference>
<keyword evidence="1" id="KW-0808">Transferase</keyword>
<proteinExistence type="predicted"/>
<dbReference type="GO" id="GO:0016740">
    <property type="term" value="F:transferase activity"/>
    <property type="evidence" value="ECO:0007669"/>
    <property type="project" value="UniProtKB-KW"/>
</dbReference>
<dbReference type="AlphaFoldDB" id="A0A1T4LW79"/>
<dbReference type="Proteomes" id="UP000190423">
    <property type="component" value="Unassembled WGS sequence"/>
</dbReference>
<accession>A0A1T4LW79</accession>
<dbReference type="Gene3D" id="3.40.50.2000">
    <property type="entry name" value="Glycogen Phosphorylase B"/>
    <property type="match status" value="2"/>
</dbReference>
<evidence type="ECO:0000313" key="2">
    <source>
        <dbReference type="Proteomes" id="UP000190423"/>
    </source>
</evidence>
<dbReference type="EMBL" id="FUWG01000013">
    <property type="protein sequence ID" value="SJZ58704.1"/>
    <property type="molecule type" value="Genomic_DNA"/>
</dbReference>
<reference evidence="1 2" key="1">
    <citation type="submission" date="2017-02" db="EMBL/GenBank/DDBJ databases">
        <authorList>
            <person name="Peterson S.W."/>
        </authorList>
    </citation>
    <scope>NUCLEOTIDE SEQUENCE [LARGE SCALE GENOMIC DNA]</scope>
    <source>
        <strain evidence="1 2">ATCC BAA-908</strain>
    </source>
</reference>
<keyword evidence="2" id="KW-1185">Reference proteome</keyword>
<dbReference type="GeneID" id="78317014"/>
<dbReference type="STRING" id="261392.SAMN02745149_01733"/>
<organism evidence="1 2">
    <name type="scientific">Treponema porcinum</name>
    <dbReference type="NCBI Taxonomy" id="261392"/>
    <lineage>
        <taxon>Bacteria</taxon>
        <taxon>Pseudomonadati</taxon>
        <taxon>Spirochaetota</taxon>
        <taxon>Spirochaetia</taxon>
        <taxon>Spirochaetales</taxon>
        <taxon>Treponemataceae</taxon>
        <taxon>Treponema</taxon>
    </lineage>
</organism>
<name>A0A1T4LW79_TREPO</name>
<gene>
    <name evidence="1" type="ORF">SAMN02745149_01733</name>
</gene>
<sequence>MRILFVFSDYLLDWYGGFSSVLFDFISELRRRCDVRCVFLAYKHRNVSFPPGIVDAVFSPECVFEAFSTDARILECAASVRAGCDEFVRTFMPDIIHCNDRQSFLPFRFDRHVLYSSRMIFQDSVLSSVITDIDFYEEKLERCAVGNCDVLCVSSPAAANLAERLSGGQCVPVVVPPGISYGKSALYRTGCESECLYVGQKEFYGGSSSGRKKINSVKKNSGSGRTVHVGFFCGNGGSGLAERFVSAVRRLGGDFKRQYKPEYFLYAVYGTSEKTHPLLYDFPHFDDVTVIQNDFSEDAYGHSDIAVISSACSPLDAAGLFAMRTGCLVLILSGGELPLYAKPGWNCILVTDDAGALSETVRDAVQNFEKYRFVRENAVRTALFWSVERSASAQHFVYRQLYLDRVSFLNSAYRAEERMLLEKYRRSDDAEKAICAQRELFLCSGIVDFLLKQRKYRKILLLTGACSPEKVQFPSQVESFSVLNESDYGFVVRPECLPFDDGEFDAVVSAGSWETVIEPCGALVEMQRVGRKTVVILYNSGCPHSWQTFRMDDEKDFSVLSGTGWEMVSAPPDISCIAGDLYRPVVFEEKSSVSCFHNAEFQSETQ</sequence>
<dbReference type="RefSeq" id="WP_078933636.1">
    <property type="nucleotide sequence ID" value="NZ_FUWG01000013.1"/>
</dbReference>
<protein>
    <submittedName>
        <fullName evidence="1">Glycosyltransferase involved in cell wall bisynthesis</fullName>
    </submittedName>
</protein>
<evidence type="ECO:0000313" key="1">
    <source>
        <dbReference type="EMBL" id="SJZ58704.1"/>
    </source>
</evidence>
<dbReference type="OrthoDB" id="9797829at2"/>